<dbReference type="FunFam" id="3.30.70.330:FF:000092">
    <property type="entry name" value="Calcipressin-2 isoform 2"/>
    <property type="match status" value="1"/>
</dbReference>
<evidence type="ECO:0000256" key="1">
    <source>
        <dbReference type="ARBA" id="ARBA00008209"/>
    </source>
</evidence>
<evidence type="ECO:0000313" key="4">
    <source>
        <dbReference type="RefSeq" id="XP_034113110.1"/>
    </source>
</evidence>
<dbReference type="Gene3D" id="3.30.70.330">
    <property type="match status" value="1"/>
</dbReference>
<evidence type="ECO:0000313" key="5">
    <source>
        <dbReference type="RefSeq" id="XP_051862283.1"/>
    </source>
</evidence>
<dbReference type="GO" id="GO:0008597">
    <property type="term" value="F:calcium-dependent protein serine/threonine phosphatase regulator activity"/>
    <property type="evidence" value="ECO:0007669"/>
    <property type="project" value="TreeGrafter"/>
</dbReference>
<keyword evidence="3" id="KW-1185">Reference proteome</keyword>
<feature type="region of interest" description="Disordered" evidence="2">
    <location>
        <begin position="1"/>
        <end position="105"/>
    </location>
</feature>
<dbReference type="GO" id="GO:0019722">
    <property type="term" value="P:calcium-mediated signaling"/>
    <property type="evidence" value="ECO:0007669"/>
    <property type="project" value="InterPro"/>
</dbReference>
<dbReference type="SUPFAM" id="SSF54928">
    <property type="entry name" value="RNA-binding domain, RBD"/>
    <property type="match status" value="1"/>
</dbReference>
<feature type="compositionally biased region" description="Acidic residues" evidence="2">
    <location>
        <begin position="90"/>
        <end position="105"/>
    </location>
</feature>
<dbReference type="RefSeq" id="XP_051862283.1">
    <property type="nucleotide sequence ID" value="XM_052006323.1"/>
</dbReference>
<dbReference type="InterPro" id="IPR006931">
    <property type="entry name" value="Calcipressin"/>
</dbReference>
<evidence type="ECO:0000256" key="2">
    <source>
        <dbReference type="SAM" id="MobiDB-lite"/>
    </source>
</evidence>
<dbReference type="PANTHER" id="PTHR10300">
    <property type="entry name" value="CALCIPRESSIN"/>
    <property type="match status" value="1"/>
</dbReference>
<dbReference type="Pfam" id="PF04847">
    <property type="entry name" value="Calcipressin"/>
    <property type="match status" value="1"/>
</dbReference>
<dbReference type="GO" id="GO:0005737">
    <property type="term" value="C:cytoplasm"/>
    <property type="evidence" value="ECO:0007669"/>
    <property type="project" value="TreeGrafter"/>
</dbReference>
<dbReference type="GO" id="GO:0003676">
    <property type="term" value="F:nucleic acid binding"/>
    <property type="evidence" value="ECO:0007669"/>
    <property type="project" value="InterPro"/>
</dbReference>
<dbReference type="CDD" id="cd12434">
    <property type="entry name" value="RRM_RCAN_like"/>
    <property type="match status" value="1"/>
</dbReference>
<proteinExistence type="inferred from homology"/>
<accession>A0A6P8XP72</accession>
<dbReference type="RefSeq" id="XP_034113110.1">
    <property type="nucleotide sequence ID" value="XM_034257219.2"/>
</dbReference>
<dbReference type="GO" id="GO:0007617">
    <property type="term" value="P:mating behavior"/>
    <property type="evidence" value="ECO:0007669"/>
    <property type="project" value="UniProtKB-ARBA"/>
</dbReference>
<organism evidence="3 4">
    <name type="scientific">Drosophila albomicans</name>
    <name type="common">Fruit fly</name>
    <dbReference type="NCBI Taxonomy" id="7291"/>
    <lineage>
        <taxon>Eukaryota</taxon>
        <taxon>Metazoa</taxon>
        <taxon>Ecdysozoa</taxon>
        <taxon>Arthropoda</taxon>
        <taxon>Hexapoda</taxon>
        <taxon>Insecta</taxon>
        <taxon>Pterygota</taxon>
        <taxon>Neoptera</taxon>
        <taxon>Endopterygota</taxon>
        <taxon>Diptera</taxon>
        <taxon>Brachycera</taxon>
        <taxon>Muscomorpha</taxon>
        <taxon>Ephydroidea</taxon>
        <taxon>Drosophilidae</taxon>
        <taxon>Drosophila</taxon>
    </lineage>
</organism>
<dbReference type="InterPro" id="IPR035979">
    <property type="entry name" value="RBD_domain_sf"/>
</dbReference>
<reference evidence="4 5" key="1">
    <citation type="submission" date="2025-04" db="UniProtKB">
        <authorList>
            <consortium name="RefSeq"/>
        </authorList>
    </citation>
    <scope>IDENTIFICATION</scope>
    <source>
        <strain evidence="4 5">15112-1751.03</strain>
        <tissue evidence="4 5">Whole Adult</tissue>
    </source>
</reference>
<feature type="compositionally biased region" description="Low complexity" evidence="2">
    <location>
        <begin position="7"/>
        <end position="56"/>
    </location>
</feature>
<dbReference type="InterPro" id="IPR012677">
    <property type="entry name" value="Nucleotide-bd_a/b_plait_sf"/>
</dbReference>
<dbReference type="GeneID" id="117573808"/>
<name>A0A6P8XP72_DROAB</name>
<gene>
    <name evidence="4 5" type="primary">LOC117573808</name>
</gene>
<sequence>MSDTGKSNNNAASSGSAAGEAGDITPIPTQTTTTPRSSSNHNNNNSSKLKSTQNSSGGSGSIDKLSPDQDIYINAADGLPSQHPTLPPEGDVDSETEPEVDADSFDDLPTSIIVTNIHSEVFANPELKHAMEELFRTFSESATFQWLRSFRRLRVNYDNAIAAANARIKLHQYEFNKKTVITCYFAQPVTPVNNKNLQPPAPVKQFLISPPASPPAGWEPREEAEPLVNHDLLAALASLTPGESHELHPQSEDQPAIIVHTAMLPEGTVPGGVSSLQPKAPIVQTKCPERA</sequence>
<dbReference type="Proteomes" id="UP000515160">
    <property type="component" value="Chromosome 2R"/>
</dbReference>
<feature type="region of interest" description="Disordered" evidence="2">
    <location>
        <begin position="269"/>
        <end position="291"/>
    </location>
</feature>
<dbReference type="PANTHER" id="PTHR10300:SF14">
    <property type="entry name" value="PROTEIN SARAH"/>
    <property type="match status" value="1"/>
</dbReference>
<evidence type="ECO:0000313" key="3">
    <source>
        <dbReference type="Proteomes" id="UP000515160"/>
    </source>
</evidence>
<dbReference type="CTD" id="47384"/>
<protein>
    <submittedName>
        <fullName evidence="4 5">Protein sarah</fullName>
    </submittedName>
</protein>
<dbReference type="OrthoDB" id="17212at2759"/>
<dbReference type="AlphaFoldDB" id="A0A6P8XP72"/>
<comment type="similarity">
    <text evidence="1">Belongs to the RCAN family.</text>
</comment>
<dbReference type="GO" id="GO:0005634">
    <property type="term" value="C:nucleus"/>
    <property type="evidence" value="ECO:0007669"/>
    <property type="project" value="TreeGrafter"/>
</dbReference>